<protein>
    <submittedName>
        <fullName evidence="1">Helitron_like_N domain-containing protein</fullName>
    </submittedName>
</protein>
<evidence type="ECO:0000313" key="1">
    <source>
        <dbReference type="EMBL" id="GFQ81849.1"/>
    </source>
</evidence>
<evidence type="ECO:0000313" key="2">
    <source>
        <dbReference type="Proteomes" id="UP000887116"/>
    </source>
</evidence>
<dbReference type="OrthoDB" id="6435532at2759"/>
<keyword evidence="2" id="KW-1185">Reference proteome</keyword>
<dbReference type="Proteomes" id="UP000887116">
    <property type="component" value="Unassembled WGS sequence"/>
</dbReference>
<gene>
    <name evidence="1" type="primary">BOX15_Mlig017082g5</name>
    <name evidence="1" type="ORF">TNCT_252731</name>
</gene>
<reference evidence="1" key="1">
    <citation type="submission" date="2020-07" db="EMBL/GenBank/DDBJ databases">
        <title>Multicomponent nature underlies the extraordinary mechanical properties of spider dragline silk.</title>
        <authorList>
            <person name="Kono N."/>
            <person name="Nakamura H."/>
            <person name="Mori M."/>
            <person name="Yoshida Y."/>
            <person name="Ohtoshi R."/>
            <person name="Malay A.D."/>
            <person name="Moran D.A.P."/>
            <person name="Tomita M."/>
            <person name="Numata K."/>
            <person name="Arakawa K."/>
        </authorList>
    </citation>
    <scope>NUCLEOTIDE SEQUENCE</scope>
</reference>
<organism evidence="1 2">
    <name type="scientific">Trichonephila clavata</name>
    <name type="common">Joro spider</name>
    <name type="synonym">Nephila clavata</name>
    <dbReference type="NCBI Taxonomy" id="2740835"/>
    <lineage>
        <taxon>Eukaryota</taxon>
        <taxon>Metazoa</taxon>
        <taxon>Ecdysozoa</taxon>
        <taxon>Arthropoda</taxon>
        <taxon>Chelicerata</taxon>
        <taxon>Arachnida</taxon>
        <taxon>Araneae</taxon>
        <taxon>Araneomorphae</taxon>
        <taxon>Entelegynae</taxon>
        <taxon>Araneoidea</taxon>
        <taxon>Nephilidae</taxon>
        <taxon>Trichonephila</taxon>
    </lineage>
</organism>
<comment type="caution">
    <text evidence="1">The sequence shown here is derived from an EMBL/GenBank/DDBJ whole genome shotgun (WGS) entry which is preliminary data.</text>
</comment>
<sequence>MQPISFENLKTVIVRDEDSDILEIKPCSTYTEACQILGLLENDSHWYQAMEEAAVSQSPAQLCNLFAILVAVCGLNKPITLWENHKKDMTEDFVPRQDEIIQQKILNTVMLSSTILLSSWKIKLYL</sequence>
<proteinExistence type="predicted"/>
<dbReference type="AlphaFoldDB" id="A0A8X6H8J2"/>
<dbReference type="EMBL" id="BMAO01002584">
    <property type="protein sequence ID" value="GFQ81849.1"/>
    <property type="molecule type" value="Genomic_DNA"/>
</dbReference>
<accession>A0A8X6H8J2</accession>
<name>A0A8X6H8J2_TRICU</name>